<comment type="caution">
    <text evidence="4">The sequence shown here is derived from an EMBL/GenBank/DDBJ whole genome shotgun (WGS) entry which is preliminary data.</text>
</comment>
<keyword evidence="5" id="KW-1185">Reference proteome</keyword>
<feature type="domain" description="DUF11" evidence="3">
    <location>
        <begin position="590"/>
        <end position="714"/>
    </location>
</feature>
<dbReference type="InterPro" id="IPR013783">
    <property type="entry name" value="Ig-like_fold"/>
</dbReference>
<evidence type="ECO:0000313" key="5">
    <source>
        <dbReference type="Proteomes" id="UP001216907"/>
    </source>
</evidence>
<evidence type="ECO:0000259" key="3">
    <source>
        <dbReference type="Pfam" id="PF01345"/>
    </source>
</evidence>
<feature type="domain" description="DUF11" evidence="3">
    <location>
        <begin position="736"/>
        <end position="847"/>
    </location>
</feature>
<feature type="region of interest" description="Disordered" evidence="2">
    <location>
        <begin position="997"/>
        <end position="1018"/>
    </location>
</feature>
<sequence length="1018" mass="101346">MKSPRITHRRSVARTRARPSRPRLEVMEDRTLLATIVVTGAGDAIAVDGVVTLREAIAAANTNAASGDAAAGSPGLDTIAFNIPGGGVQTIATLTDLPATTEPVVIDGYTQPEARPNANGPGLGGDAVLRIQIVPSVGRVGTNGLLIDGGGSTVRGLVIDSGFNNGINVRALGGNTIVGNYIGTTPDGLSKATNPGSSNAILVQSSNNRIGGPAPADRNVIVSYQGIHVPSGPAVEASNNVIQGNFIGTDAAGARGFRGDFLGVFIESGSGDRIGGSEPGEGNLISGVSQAVSIYLGGPHEDPDIRNSNGGHVIQGNLIGPDVTGNALLPFINSSNNPSVGFEAIGIFIINLGHYDPTVDPLPITIGGPAPGAGNVIGGSVSGSAMRLDYPQEFDAPTTIQGNYIGTDRTGLLNFRNVYGGIELGRTMKNVGIVGNTIAFNSASFNSAVIIPPGETGNFVVGNSIHDNGAGNPGIIRTSDLGPAAPVLTSATVAGAATIVQGTVAGAAGSVVRVDLYANATPTPPNTVQGQTPVLTVMVTIGANGIGTFTANFAAVASQPLITATATSPGNTTSPFSAPAGSVFVDTSADLSVAVVGAPGTVAPGGDVRFTLTVVNAGPDASQGLTLTGAVPLGATFVSFAAPAGWTTSTPAVGAAGPVVANAPNLAVGSIATFTLIVRVDAGAAGGSTITNTASIAASTPDVDPADDDASAAVTVAAGETPPPGENPPPAPASADLVVSLAADPGVVIVGDTIVYTLRVLNAGPSPATGVVLSDALPVGVDFVSASLGSYDPTSRILTVGLGGLAPGVGATITLTARAGVAGTIVNVARVRADQADPDSGDNTAARTDAVGPLAAAGGPRVTSVLRNGIHAMPTSLVVSFDRDLDPTRAQDVGNYRLAAAGRDVPVGSATYDASSRAVTIRPVGRINIHHPFLLVVGGGLADAAGNALDGSGDGRPGTDYRANVVWYGPGTRVSPERPAASRTPLRASYRAALPSRPTPRFASPIRPQVHAMARASR</sequence>
<reference evidence="4 5" key="1">
    <citation type="submission" date="2023-03" db="EMBL/GenBank/DDBJ databases">
        <title>Paludisphaera mucosa sp. nov. a novel planctomycete from northern fen.</title>
        <authorList>
            <person name="Ivanova A."/>
        </authorList>
    </citation>
    <scope>NUCLEOTIDE SEQUENCE [LARGE SCALE GENOMIC DNA]</scope>
    <source>
        <strain evidence="4 5">Pla2</strain>
    </source>
</reference>
<dbReference type="InterPro" id="IPR047589">
    <property type="entry name" value="DUF11_rpt"/>
</dbReference>
<dbReference type="Gene3D" id="2.60.40.10">
    <property type="entry name" value="Immunoglobulins"/>
    <property type="match status" value="1"/>
</dbReference>
<dbReference type="RefSeq" id="WP_277863525.1">
    <property type="nucleotide sequence ID" value="NZ_JARRAG010000002.1"/>
</dbReference>
<dbReference type="PANTHER" id="PTHR34819:SF3">
    <property type="entry name" value="CELL SURFACE PROTEIN"/>
    <property type="match status" value="1"/>
</dbReference>
<organism evidence="4 5">
    <name type="scientific">Paludisphaera mucosa</name>
    <dbReference type="NCBI Taxonomy" id="3030827"/>
    <lineage>
        <taxon>Bacteria</taxon>
        <taxon>Pseudomonadati</taxon>
        <taxon>Planctomycetota</taxon>
        <taxon>Planctomycetia</taxon>
        <taxon>Isosphaerales</taxon>
        <taxon>Isosphaeraceae</taxon>
        <taxon>Paludisphaera</taxon>
    </lineage>
</organism>
<dbReference type="InterPro" id="IPR051172">
    <property type="entry name" value="Chlamydia_OmcB"/>
</dbReference>
<evidence type="ECO:0000256" key="1">
    <source>
        <dbReference type="ARBA" id="ARBA00022729"/>
    </source>
</evidence>
<proteinExistence type="predicted"/>
<dbReference type="InterPro" id="IPR001434">
    <property type="entry name" value="OmcB-like_DUF11"/>
</dbReference>
<dbReference type="InterPro" id="IPR014755">
    <property type="entry name" value="Cu-Rt/internalin_Ig-like"/>
</dbReference>
<dbReference type="Proteomes" id="UP001216907">
    <property type="component" value="Unassembled WGS sequence"/>
</dbReference>
<dbReference type="NCBIfam" id="TIGR01451">
    <property type="entry name" value="B_ant_repeat"/>
    <property type="match status" value="2"/>
</dbReference>
<evidence type="ECO:0000313" key="4">
    <source>
        <dbReference type="EMBL" id="MDG3007239.1"/>
    </source>
</evidence>
<dbReference type="PANTHER" id="PTHR34819">
    <property type="entry name" value="LARGE CYSTEINE-RICH PERIPLASMIC PROTEIN OMCB"/>
    <property type="match status" value="1"/>
</dbReference>
<gene>
    <name evidence="4" type="ORF">PZE19_26040</name>
</gene>
<evidence type="ECO:0000256" key="2">
    <source>
        <dbReference type="SAM" id="MobiDB-lite"/>
    </source>
</evidence>
<protein>
    <recommendedName>
        <fullName evidence="3">DUF11 domain-containing protein</fullName>
    </recommendedName>
</protein>
<name>A0ABT6FI64_9BACT</name>
<keyword evidence="1" id="KW-0732">Signal</keyword>
<dbReference type="Pfam" id="PF01345">
    <property type="entry name" value="DUF11"/>
    <property type="match status" value="2"/>
</dbReference>
<dbReference type="EMBL" id="JARRAG010000002">
    <property type="protein sequence ID" value="MDG3007239.1"/>
    <property type="molecule type" value="Genomic_DNA"/>
</dbReference>
<feature type="region of interest" description="Disordered" evidence="2">
    <location>
        <begin position="1"/>
        <end position="21"/>
    </location>
</feature>
<dbReference type="Gene3D" id="2.60.40.1220">
    <property type="match status" value="1"/>
</dbReference>
<accession>A0ABT6FI64</accession>